<evidence type="ECO:0000313" key="1">
    <source>
        <dbReference type="EMBL" id="KAI4389550.1"/>
    </source>
</evidence>
<dbReference type="EMBL" id="CM042880">
    <property type="protein sequence ID" value="KAI4389550.1"/>
    <property type="molecule type" value="Genomic_DNA"/>
</dbReference>
<proteinExistence type="predicted"/>
<protein>
    <submittedName>
        <fullName evidence="1">Uncharacterized protein</fullName>
    </submittedName>
</protein>
<gene>
    <name evidence="1" type="ORF">MLD38_001765</name>
</gene>
<dbReference type="Proteomes" id="UP001057402">
    <property type="component" value="Chromosome 1"/>
</dbReference>
<comment type="caution">
    <text evidence="1">The sequence shown here is derived from an EMBL/GenBank/DDBJ whole genome shotgun (WGS) entry which is preliminary data.</text>
</comment>
<evidence type="ECO:0000313" key="2">
    <source>
        <dbReference type="Proteomes" id="UP001057402"/>
    </source>
</evidence>
<accession>A0ACB9SDR2</accession>
<sequence>MSARQDLCRGKASVPYFTHFSAAPKIREIISGRNRHHGNGEVCVICCKEDFIRNAGGCGDSAYFAQL</sequence>
<organism evidence="1 2">
    <name type="scientific">Melastoma candidum</name>
    <dbReference type="NCBI Taxonomy" id="119954"/>
    <lineage>
        <taxon>Eukaryota</taxon>
        <taxon>Viridiplantae</taxon>
        <taxon>Streptophyta</taxon>
        <taxon>Embryophyta</taxon>
        <taxon>Tracheophyta</taxon>
        <taxon>Spermatophyta</taxon>
        <taxon>Magnoliopsida</taxon>
        <taxon>eudicotyledons</taxon>
        <taxon>Gunneridae</taxon>
        <taxon>Pentapetalae</taxon>
        <taxon>rosids</taxon>
        <taxon>malvids</taxon>
        <taxon>Myrtales</taxon>
        <taxon>Melastomataceae</taxon>
        <taxon>Melastomatoideae</taxon>
        <taxon>Melastomateae</taxon>
        <taxon>Melastoma</taxon>
    </lineage>
</organism>
<keyword evidence="2" id="KW-1185">Reference proteome</keyword>
<name>A0ACB9SDR2_9MYRT</name>
<reference evidence="2" key="1">
    <citation type="journal article" date="2023" name="Front. Plant Sci.">
        <title>Chromosomal-level genome assembly of Melastoma candidum provides insights into trichome evolution.</title>
        <authorList>
            <person name="Zhong Y."/>
            <person name="Wu W."/>
            <person name="Sun C."/>
            <person name="Zou P."/>
            <person name="Liu Y."/>
            <person name="Dai S."/>
            <person name="Zhou R."/>
        </authorList>
    </citation>
    <scope>NUCLEOTIDE SEQUENCE [LARGE SCALE GENOMIC DNA]</scope>
</reference>